<feature type="transmembrane region" description="Helical" evidence="8">
    <location>
        <begin position="236"/>
        <end position="263"/>
    </location>
</feature>
<keyword evidence="7 8" id="KW-0472">Membrane</keyword>
<feature type="transmembrane region" description="Helical" evidence="8">
    <location>
        <begin position="305"/>
        <end position="323"/>
    </location>
</feature>
<reference evidence="9" key="1">
    <citation type="journal article" date="2024" name="Syst. Appl. Microbiol.">
        <title>First single-strain enrichments of Electrothrix cable bacteria, description of E. aestuarii sp. nov. and E. rattekaaiensis sp. nov., and proposal of a cable bacteria taxonomy following the rules of the SeqCode.</title>
        <authorList>
            <person name="Plum-Jensen L.E."/>
            <person name="Schramm A."/>
            <person name="Marshall I.P.G."/>
        </authorList>
    </citation>
    <scope>NUCLEOTIDE SEQUENCE</scope>
    <source>
        <strain evidence="9">Rat1</strain>
    </source>
</reference>
<feature type="transmembrane region" description="Helical" evidence="8">
    <location>
        <begin position="148"/>
        <end position="170"/>
    </location>
</feature>
<evidence type="ECO:0000256" key="4">
    <source>
        <dbReference type="ARBA" id="ARBA00022475"/>
    </source>
</evidence>
<comment type="subcellular location">
    <subcellularLocation>
        <location evidence="1">Cell membrane</location>
        <topology evidence="1">Multi-pass membrane protein</topology>
    </subcellularLocation>
</comment>
<dbReference type="SUPFAM" id="SSF81345">
    <property type="entry name" value="ABC transporter involved in vitamin B12 uptake, BtuC"/>
    <property type="match status" value="1"/>
</dbReference>
<accession>A0AAU8M108</accession>
<feature type="transmembrane region" description="Helical" evidence="8">
    <location>
        <begin position="58"/>
        <end position="80"/>
    </location>
</feature>
<gene>
    <name evidence="9" type="ORF">Q3M24_10810</name>
</gene>
<keyword evidence="3" id="KW-0813">Transport</keyword>
<dbReference type="PANTHER" id="PTHR30472">
    <property type="entry name" value="FERRIC ENTEROBACTIN TRANSPORT SYSTEM PERMEASE PROTEIN"/>
    <property type="match status" value="1"/>
</dbReference>
<sequence length="331" mass="34572">MCLLLLVVVVVSATMGFMQIPAATVLRLIGHSLSCSAGDVEVDPVIKAVVMDVRLPRILAAVLVGGMLALCGTVFQAILLNPLADPYTLGISSGAAFGASLVIVLQVLGLTLPSTLSVPIFAFAGSIGTLFTVLALASEDRRLSSTSLILSGVIVAAILSAAIGFLKFIADEQVGIIIFWLMGSLSGISLQNIFLLLPVALVGMAVCLFYSRDLNIMATGERAAATLGVNTVRLRWILLVTCSLMTALCVSVSGIIGFVGLIVPHLLRHLIGPDNRQLIILSTLGGGLLLLLADTVTRAVLPAEVPIGVLTALIGGPFFAYIFKKRQQENG</sequence>
<proteinExistence type="inferred from homology"/>
<evidence type="ECO:0000256" key="6">
    <source>
        <dbReference type="ARBA" id="ARBA00022989"/>
    </source>
</evidence>
<dbReference type="InterPro" id="IPR000522">
    <property type="entry name" value="ABC_transptr_permease_BtuC"/>
</dbReference>
<organism evidence="9">
    <name type="scientific">Candidatus Electrothrix aestuarii</name>
    <dbReference type="NCBI Taxonomy" id="3062594"/>
    <lineage>
        <taxon>Bacteria</taxon>
        <taxon>Pseudomonadati</taxon>
        <taxon>Thermodesulfobacteriota</taxon>
        <taxon>Desulfobulbia</taxon>
        <taxon>Desulfobulbales</taxon>
        <taxon>Desulfobulbaceae</taxon>
        <taxon>Candidatus Electrothrix</taxon>
    </lineage>
</organism>
<evidence type="ECO:0000256" key="7">
    <source>
        <dbReference type="ARBA" id="ARBA00023136"/>
    </source>
</evidence>
<evidence type="ECO:0000256" key="8">
    <source>
        <dbReference type="SAM" id="Phobius"/>
    </source>
</evidence>
<dbReference type="CDD" id="cd06550">
    <property type="entry name" value="TM_ABC_iron-siderophores_like"/>
    <property type="match status" value="1"/>
</dbReference>
<dbReference type="Pfam" id="PF01032">
    <property type="entry name" value="FecCD"/>
    <property type="match status" value="1"/>
</dbReference>
<evidence type="ECO:0000256" key="2">
    <source>
        <dbReference type="ARBA" id="ARBA00007935"/>
    </source>
</evidence>
<dbReference type="FunFam" id="1.10.3470.10:FF:000001">
    <property type="entry name" value="Vitamin B12 ABC transporter permease BtuC"/>
    <property type="match status" value="1"/>
</dbReference>
<keyword evidence="4" id="KW-1003">Cell membrane</keyword>
<name>A0AAU8M108_9BACT</name>
<dbReference type="KEGG" id="eaj:Q3M24_10810"/>
<feature type="transmembrane region" description="Helical" evidence="8">
    <location>
        <begin position="116"/>
        <end position="136"/>
    </location>
</feature>
<dbReference type="Gene3D" id="1.10.3470.10">
    <property type="entry name" value="ABC transporter involved in vitamin B12 uptake, BtuC"/>
    <property type="match status" value="1"/>
</dbReference>
<evidence type="ECO:0000256" key="1">
    <source>
        <dbReference type="ARBA" id="ARBA00004651"/>
    </source>
</evidence>
<protein>
    <submittedName>
        <fullName evidence="9">Iron ABC transporter permease</fullName>
    </submittedName>
</protein>
<feature type="transmembrane region" description="Helical" evidence="8">
    <location>
        <begin position="190"/>
        <end position="210"/>
    </location>
</feature>
<evidence type="ECO:0000256" key="3">
    <source>
        <dbReference type="ARBA" id="ARBA00022448"/>
    </source>
</evidence>
<reference evidence="9" key="2">
    <citation type="submission" date="2024-06" db="EMBL/GenBank/DDBJ databases">
        <authorList>
            <person name="Plum-Jensen L.E."/>
            <person name="Schramm A."/>
            <person name="Marshall I.P.G."/>
        </authorList>
    </citation>
    <scope>NUCLEOTIDE SEQUENCE</scope>
    <source>
        <strain evidence="9">Rat1</strain>
    </source>
</reference>
<dbReference type="EMBL" id="CP159373">
    <property type="protein sequence ID" value="XCN75191.1"/>
    <property type="molecule type" value="Genomic_DNA"/>
</dbReference>
<dbReference type="InterPro" id="IPR037294">
    <property type="entry name" value="ABC_BtuC-like"/>
</dbReference>
<evidence type="ECO:0000313" key="9">
    <source>
        <dbReference type="EMBL" id="XCN75191.1"/>
    </source>
</evidence>
<dbReference type="GO" id="GO:0005886">
    <property type="term" value="C:plasma membrane"/>
    <property type="evidence" value="ECO:0007669"/>
    <property type="project" value="UniProtKB-SubCell"/>
</dbReference>
<keyword evidence="6 8" id="KW-1133">Transmembrane helix</keyword>
<feature type="transmembrane region" description="Helical" evidence="8">
    <location>
        <begin position="87"/>
        <end position="110"/>
    </location>
</feature>
<dbReference type="AlphaFoldDB" id="A0AAU8M108"/>
<keyword evidence="5 8" id="KW-0812">Transmembrane</keyword>
<dbReference type="GO" id="GO:0033214">
    <property type="term" value="P:siderophore-iron import into cell"/>
    <property type="evidence" value="ECO:0007669"/>
    <property type="project" value="TreeGrafter"/>
</dbReference>
<feature type="transmembrane region" description="Helical" evidence="8">
    <location>
        <begin position="275"/>
        <end position="293"/>
    </location>
</feature>
<dbReference type="PANTHER" id="PTHR30472:SF25">
    <property type="entry name" value="ABC TRANSPORTER PERMEASE PROTEIN MJ0876-RELATED"/>
    <property type="match status" value="1"/>
</dbReference>
<comment type="similarity">
    <text evidence="2">Belongs to the binding-protein-dependent transport system permease family. FecCD subfamily.</text>
</comment>
<dbReference type="GO" id="GO:0022857">
    <property type="term" value="F:transmembrane transporter activity"/>
    <property type="evidence" value="ECO:0007669"/>
    <property type="project" value="InterPro"/>
</dbReference>
<evidence type="ECO:0000256" key="5">
    <source>
        <dbReference type="ARBA" id="ARBA00022692"/>
    </source>
</evidence>